<dbReference type="Pfam" id="PF01832">
    <property type="entry name" value="Glucosaminidase"/>
    <property type="match status" value="1"/>
</dbReference>
<dbReference type="PROSITE" id="PS51781">
    <property type="entry name" value="SH3B"/>
    <property type="match status" value="3"/>
</dbReference>
<dbReference type="EMBL" id="JACRTK010000001">
    <property type="protein sequence ID" value="MBC8590172.1"/>
    <property type="molecule type" value="Genomic_DNA"/>
</dbReference>
<protein>
    <submittedName>
        <fullName evidence="3">SH3 domain-containing protein</fullName>
    </submittedName>
</protein>
<evidence type="ECO:0000256" key="1">
    <source>
        <dbReference type="SAM" id="SignalP"/>
    </source>
</evidence>
<keyword evidence="1" id="KW-0732">Signal</keyword>
<evidence type="ECO:0000313" key="3">
    <source>
        <dbReference type="EMBL" id="MBC8590172.1"/>
    </source>
</evidence>
<gene>
    <name evidence="3" type="ORF">H8689_03330</name>
</gene>
<dbReference type="AlphaFoldDB" id="A0A926IH17"/>
<feature type="chain" id="PRO_5037528667" evidence="1">
    <location>
        <begin position="28"/>
        <end position="712"/>
    </location>
</feature>
<dbReference type="Proteomes" id="UP000601522">
    <property type="component" value="Unassembled WGS sequence"/>
</dbReference>
<dbReference type="InterPro" id="IPR003646">
    <property type="entry name" value="SH3-like_bac-type"/>
</dbReference>
<accession>A0A926IH17</accession>
<dbReference type="SMART" id="SM00287">
    <property type="entry name" value="SH3b"/>
    <property type="match status" value="3"/>
</dbReference>
<dbReference type="PANTHER" id="PTHR34408:SF2">
    <property type="entry name" value="CELL WALL-BINDING PROTEIN YWSB"/>
    <property type="match status" value="1"/>
</dbReference>
<dbReference type="InterPro" id="IPR052354">
    <property type="entry name" value="Cell_Wall_Dynamics_Protein"/>
</dbReference>
<feature type="signal peptide" evidence="1">
    <location>
        <begin position="1"/>
        <end position="27"/>
    </location>
</feature>
<sequence>MKISKRIVAFLLILALVSGFTGNFAFAEEDQAIIIKEERELMITVDELDLRSNPSLDSEIVSKVGKNQIYTILDESEDWYKIESDGVEGWLHNDSIKIIEERKIQNMSLSSSKTILNSFEVIGKGFVDTKHKLNANGTSANGVLYKFWINDLSKNEWVMVQDYSTNSSYTWIPTKVGQYKIGVHIKDRNSSEVLDTYMYKDINIGVTPPAKLNSFTITGSKFVGGNHVLKAGGTSTNGAVYQFLANNLSENRWVIIRDYDESNTFNWVPENPGDYKIAVHIKDKYSRLSKDAHLYKDIKINPAVVYTVTDYGYTLESALDKQMGVSGTKPQIYKGGKPVDATRDEVEYYLDPLNFLQFKPTISKEIAKINTNTLNVRTGPSIDYPSIGQVRINETYNVIGKSNGWYQISLNGKSGWISGSHIQILSEKQYLHSIEITTSTLNVRQEPSINSSEVTQVKRGSVYVVLDQKGEWYQINAGGKIGWVHGDYTKRVNDVPRGMYQFMILSGSSGITLADLNKELTGKGILAGRGQAFLDGAKSNNINELYLMAHSLLETGNGTSKLANGLRLDADGKLINKEGYLVDNKTGNVLSSNQKGKEPYSKVVYNMYGIGAYDGAAALGGTKRALQEGWFTPEAAISGGAKWIAQNYINNPTYKQDTLYKMKWLPQDPGGWHKYATDIGWPTKQNKNIEMMVDICKRYNNIVLRFDIPYYR</sequence>
<dbReference type="Gene3D" id="2.30.30.40">
    <property type="entry name" value="SH3 Domains"/>
    <property type="match status" value="3"/>
</dbReference>
<dbReference type="RefSeq" id="WP_249322994.1">
    <property type="nucleotide sequence ID" value="NZ_JACRTK010000001.1"/>
</dbReference>
<dbReference type="GO" id="GO:0004040">
    <property type="term" value="F:amidase activity"/>
    <property type="evidence" value="ECO:0007669"/>
    <property type="project" value="InterPro"/>
</dbReference>
<dbReference type="PANTHER" id="PTHR34408">
    <property type="entry name" value="FAMILY PROTEIN, PUTATIVE-RELATED"/>
    <property type="match status" value="1"/>
</dbReference>
<proteinExistence type="predicted"/>
<keyword evidence="4" id="KW-1185">Reference proteome</keyword>
<comment type="caution">
    <text evidence="3">The sequence shown here is derived from an EMBL/GenBank/DDBJ whole genome shotgun (WGS) entry which is preliminary data.</text>
</comment>
<name>A0A926IH17_9FIRM</name>
<evidence type="ECO:0000259" key="2">
    <source>
        <dbReference type="PROSITE" id="PS51781"/>
    </source>
</evidence>
<feature type="domain" description="SH3b" evidence="2">
    <location>
        <begin position="364"/>
        <end position="426"/>
    </location>
</feature>
<organism evidence="3 4">
    <name type="scientific">Wansuia hejianensis</name>
    <dbReference type="NCBI Taxonomy" id="2763667"/>
    <lineage>
        <taxon>Bacteria</taxon>
        <taxon>Bacillati</taxon>
        <taxon>Bacillota</taxon>
        <taxon>Clostridia</taxon>
        <taxon>Lachnospirales</taxon>
        <taxon>Lachnospiraceae</taxon>
        <taxon>Wansuia</taxon>
    </lineage>
</organism>
<dbReference type="Pfam" id="PF08239">
    <property type="entry name" value="SH3_3"/>
    <property type="match status" value="3"/>
</dbReference>
<dbReference type="InterPro" id="IPR002901">
    <property type="entry name" value="MGlyc_endo_b_GlcNAc-like_dom"/>
</dbReference>
<feature type="domain" description="SH3b" evidence="2">
    <location>
        <begin position="38"/>
        <end position="100"/>
    </location>
</feature>
<dbReference type="SMART" id="SM00047">
    <property type="entry name" value="LYZ2"/>
    <property type="match status" value="1"/>
</dbReference>
<reference evidence="3 4" key="1">
    <citation type="submission" date="2020-08" db="EMBL/GenBank/DDBJ databases">
        <title>Genome public.</title>
        <authorList>
            <person name="Liu C."/>
            <person name="Sun Q."/>
        </authorList>
    </citation>
    <scope>NUCLEOTIDE SEQUENCE [LARGE SCALE GENOMIC DNA]</scope>
    <source>
        <strain evidence="3 4">NSJ-26</strain>
    </source>
</reference>
<feature type="domain" description="SH3b" evidence="2">
    <location>
        <begin position="428"/>
        <end position="493"/>
    </location>
</feature>
<evidence type="ECO:0000313" key="4">
    <source>
        <dbReference type="Proteomes" id="UP000601522"/>
    </source>
</evidence>